<evidence type="ECO:0000256" key="1">
    <source>
        <dbReference type="SAM" id="Phobius"/>
    </source>
</evidence>
<name>A0A6I0F9E1_9FIRM</name>
<organism evidence="3 4">
    <name type="scientific">Alkaliphilus pronyensis</name>
    <dbReference type="NCBI Taxonomy" id="1482732"/>
    <lineage>
        <taxon>Bacteria</taxon>
        <taxon>Bacillati</taxon>
        <taxon>Bacillota</taxon>
        <taxon>Clostridia</taxon>
        <taxon>Peptostreptococcales</taxon>
        <taxon>Natronincolaceae</taxon>
        <taxon>Alkaliphilus</taxon>
    </lineage>
</organism>
<accession>A0A6I0F9E1</accession>
<keyword evidence="1" id="KW-1133">Transmembrane helix</keyword>
<dbReference type="Pfam" id="PF02517">
    <property type="entry name" value="Rce1-like"/>
    <property type="match status" value="1"/>
</dbReference>
<dbReference type="GO" id="GO:0008237">
    <property type="term" value="F:metallopeptidase activity"/>
    <property type="evidence" value="ECO:0007669"/>
    <property type="project" value="UniProtKB-KW"/>
</dbReference>
<feature type="domain" description="CAAX prenyl protease 2/Lysostaphin resistance protein A-like" evidence="2">
    <location>
        <begin position="120"/>
        <end position="206"/>
    </location>
</feature>
<keyword evidence="1" id="KW-0812">Transmembrane</keyword>
<evidence type="ECO:0000259" key="2">
    <source>
        <dbReference type="Pfam" id="PF02517"/>
    </source>
</evidence>
<keyword evidence="3" id="KW-0482">Metalloprotease</keyword>
<feature type="transmembrane region" description="Helical" evidence="1">
    <location>
        <begin position="178"/>
        <end position="195"/>
    </location>
</feature>
<keyword evidence="1" id="KW-0472">Membrane</keyword>
<feature type="transmembrane region" description="Helical" evidence="1">
    <location>
        <begin position="12"/>
        <end position="30"/>
    </location>
</feature>
<dbReference type="InterPro" id="IPR003675">
    <property type="entry name" value="Rce1/LyrA-like_dom"/>
</dbReference>
<dbReference type="PANTHER" id="PTHR43592">
    <property type="entry name" value="CAAX AMINO TERMINAL PROTEASE"/>
    <property type="match status" value="1"/>
</dbReference>
<keyword evidence="3" id="KW-0645">Protease</keyword>
<dbReference type="GO" id="GO:0006508">
    <property type="term" value="P:proteolysis"/>
    <property type="evidence" value="ECO:0007669"/>
    <property type="project" value="UniProtKB-KW"/>
</dbReference>
<dbReference type="Proteomes" id="UP000432715">
    <property type="component" value="Unassembled WGS sequence"/>
</dbReference>
<dbReference type="GO" id="GO:0004175">
    <property type="term" value="F:endopeptidase activity"/>
    <property type="evidence" value="ECO:0007669"/>
    <property type="project" value="UniProtKB-ARBA"/>
</dbReference>
<dbReference type="AlphaFoldDB" id="A0A6I0F9E1"/>
<dbReference type="PANTHER" id="PTHR43592:SF15">
    <property type="entry name" value="CAAX AMINO TERMINAL PROTEASE FAMILY PROTEIN"/>
    <property type="match status" value="1"/>
</dbReference>
<reference evidence="3 4" key="1">
    <citation type="submission" date="2019-10" db="EMBL/GenBank/DDBJ databases">
        <title>Alkaliphilus serpentinus sp. nov. and Alkaliphilus pronyensis sp. nov., two novel anaerobic alkaliphilic species isolated from the serpentinized-hosted hydrothermal field of the Prony Bay (New Caledonia).</title>
        <authorList>
            <person name="Postec A."/>
        </authorList>
    </citation>
    <scope>NUCLEOTIDE SEQUENCE [LARGE SCALE GENOMIC DNA]</scope>
    <source>
        <strain evidence="3 4">LacV</strain>
    </source>
</reference>
<dbReference type="EMBL" id="WBZC01000019">
    <property type="protein sequence ID" value="KAB3535404.1"/>
    <property type="molecule type" value="Genomic_DNA"/>
</dbReference>
<feature type="transmembrane region" description="Helical" evidence="1">
    <location>
        <begin position="121"/>
        <end position="144"/>
    </location>
</feature>
<feature type="transmembrane region" description="Helical" evidence="1">
    <location>
        <begin position="36"/>
        <end position="57"/>
    </location>
</feature>
<dbReference type="GO" id="GO:0080120">
    <property type="term" value="P:CAAX-box protein maturation"/>
    <property type="evidence" value="ECO:0007669"/>
    <property type="project" value="UniProtKB-ARBA"/>
</dbReference>
<protein>
    <submittedName>
        <fullName evidence="3">CPBP family intramembrane metalloprotease</fullName>
    </submittedName>
</protein>
<dbReference type="OrthoDB" id="4177129at2"/>
<feature type="transmembrane region" description="Helical" evidence="1">
    <location>
        <begin position="77"/>
        <end position="101"/>
    </location>
</feature>
<feature type="transmembrane region" description="Helical" evidence="1">
    <location>
        <begin position="244"/>
        <end position="268"/>
    </location>
</feature>
<gene>
    <name evidence="3" type="ORF">F8154_06355</name>
</gene>
<evidence type="ECO:0000313" key="4">
    <source>
        <dbReference type="Proteomes" id="UP000432715"/>
    </source>
</evidence>
<feature type="transmembrane region" description="Helical" evidence="1">
    <location>
        <begin position="306"/>
        <end position="324"/>
    </location>
</feature>
<proteinExistence type="predicted"/>
<keyword evidence="3" id="KW-0378">Hydrolase</keyword>
<sequence>MKEERSLRVLDSNILYVIGAFLFATIGGYVQNKDLITGILITEYVLILLPPFIYLLVTKINIKKTMRLNRLSIKHGLLIVAITLLMYPVAVFTNAFGMFLLSLFGNLNVPEMPVANSSSEYILLMFVVSMAPGICEEVFFRGFIMRGYEALGKKKAIILSAILFGIFHFNLYNLFGPIVLGLVFGYLVVVTDSLYAGFLGHIANNGFAVTLGFAVQYLTKMMEDLQELGMDGGAAEVPEVSTTVALLISMALFGAIALITGFIAYKLLKIIKKDMDKLNKSKINTHEGENNIDALQLQPKTKKYEYLPLLLVVPIIIFVIYVQLGEIMSLG</sequence>
<evidence type="ECO:0000313" key="3">
    <source>
        <dbReference type="EMBL" id="KAB3535404.1"/>
    </source>
</evidence>
<comment type="caution">
    <text evidence="3">The sequence shown here is derived from an EMBL/GenBank/DDBJ whole genome shotgun (WGS) entry which is preliminary data.</text>
</comment>
<dbReference type="RefSeq" id="WP_151860769.1">
    <property type="nucleotide sequence ID" value="NZ_WBZC01000019.1"/>
</dbReference>
<keyword evidence="4" id="KW-1185">Reference proteome</keyword>